<keyword evidence="7" id="KW-0479">Metal-binding</keyword>
<keyword evidence="4" id="KW-0808">Transferase</keyword>
<evidence type="ECO:0000259" key="13">
    <source>
        <dbReference type="Pfam" id="PF04446"/>
    </source>
</evidence>
<evidence type="ECO:0000256" key="8">
    <source>
        <dbReference type="ARBA" id="ARBA00022741"/>
    </source>
</evidence>
<dbReference type="AlphaFoldDB" id="A0AAD8H107"/>
<feature type="transmembrane region" description="Helical" evidence="12">
    <location>
        <begin position="332"/>
        <end position="352"/>
    </location>
</feature>
<feature type="domain" description="Retrovirus-related Pol polyprotein from transposon TNT 1-94-like beta-barrel" evidence="15">
    <location>
        <begin position="120"/>
        <end position="187"/>
    </location>
</feature>
<keyword evidence="12" id="KW-1133">Transmembrane helix</keyword>
<dbReference type="Pfam" id="PF14413">
    <property type="entry name" value="Thg1C"/>
    <property type="match status" value="1"/>
</dbReference>
<keyword evidence="12" id="KW-0812">Transmembrane</keyword>
<dbReference type="Pfam" id="PF04446">
    <property type="entry name" value="Thg1"/>
    <property type="match status" value="1"/>
</dbReference>
<sequence>MQMAKASISENDEALFAGKRRHNNYKIWNGDNTKGAADWKGKNFRSGEQWRLKSSNERGNWPMKNFNKKKTNSDNSQYEVRKKIISEITNMENLVQEFALTSVDRGAVEALATIDYSKDWIVDPGCSHHLTGDVSLLSSQKEHKGNKAIVTADSSVHPVENEGHVKVKTMDSNAGLVTLNDVYHVHDEDVHDKSNPRSPTELHKDCASEIEKTHEANGETQGSDQMRRRLQRTRRRNERYKDYTIGDDYGPADQPHGQHRQVNHANRALMAFARFSEMHEFEKPNDEQALNLMNTCAVAVLKEFNDIVFSYGVSDEYSFVLKEDCQRYQRRASYIVSAIVSLFSSVYVMQWINIFPNKELKYTPCFDGRAVCHPSSKILQDYLAWRQVDCHINNQTKREAQIYLKGTQTNEKYHLLAQQFNIDYDRLPIMFRRGSSVFREQDENTSITNEGTKGETQNRVVIKH</sequence>
<evidence type="ECO:0000256" key="4">
    <source>
        <dbReference type="ARBA" id="ARBA00022679"/>
    </source>
</evidence>
<dbReference type="GO" id="GO:0006400">
    <property type="term" value="P:tRNA modification"/>
    <property type="evidence" value="ECO:0007669"/>
    <property type="project" value="InterPro"/>
</dbReference>
<keyword evidence="5" id="KW-0819">tRNA processing</keyword>
<evidence type="ECO:0000256" key="12">
    <source>
        <dbReference type="SAM" id="Phobius"/>
    </source>
</evidence>
<keyword evidence="17" id="KW-1185">Reference proteome</keyword>
<dbReference type="PANTHER" id="PTHR12729:SF6">
    <property type="entry name" value="TRNA(HIS) GUANYLYLTRANSFERASE-RELATED"/>
    <property type="match status" value="1"/>
</dbReference>
<feature type="region of interest" description="Disordered" evidence="11">
    <location>
        <begin position="213"/>
        <end position="258"/>
    </location>
</feature>
<keyword evidence="6" id="KW-0548">Nucleotidyltransferase</keyword>
<dbReference type="InterPro" id="IPR054722">
    <property type="entry name" value="PolX-like_BBD"/>
</dbReference>
<feature type="domain" description="Thg1 C-terminal" evidence="14">
    <location>
        <begin position="378"/>
        <end position="457"/>
    </location>
</feature>
<evidence type="ECO:0000259" key="14">
    <source>
        <dbReference type="Pfam" id="PF14413"/>
    </source>
</evidence>
<feature type="region of interest" description="Disordered" evidence="11">
    <location>
        <begin position="442"/>
        <end position="464"/>
    </location>
</feature>
<evidence type="ECO:0000256" key="7">
    <source>
        <dbReference type="ARBA" id="ARBA00022723"/>
    </source>
</evidence>
<evidence type="ECO:0000256" key="1">
    <source>
        <dbReference type="ARBA" id="ARBA00001946"/>
    </source>
</evidence>
<dbReference type="InterPro" id="IPR007537">
    <property type="entry name" value="tRNAHis_GuaTrfase_Thg1"/>
</dbReference>
<dbReference type="Pfam" id="PF22936">
    <property type="entry name" value="Pol_BBD"/>
    <property type="match status" value="1"/>
</dbReference>
<dbReference type="InterPro" id="IPR038469">
    <property type="entry name" value="tRNAHis_GuaTrfase_Thg1_sf"/>
</dbReference>
<name>A0AAD8H107_9APIA</name>
<evidence type="ECO:0000256" key="3">
    <source>
        <dbReference type="ARBA" id="ARBA00012511"/>
    </source>
</evidence>
<dbReference type="EC" id="2.7.7.79" evidence="3"/>
<feature type="compositionally biased region" description="Polar residues" evidence="11">
    <location>
        <begin position="444"/>
        <end position="464"/>
    </location>
</feature>
<organism evidence="16 17">
    <name type="scientific">Heracleum sosnowskyi</name>
    <dbReference type="NCBI Taxonomy" id="360622"/>
    <lineage>
        <taxon>Eukaryota</taxon>
        <taxon>Viridiplantae</taxon>
        <taxon>Streptophyta</taxon>
        <taxon>Embryophyta</taxon>
        <taxon>Tracheophyta</taxon>
        <taxon>Spermatophyta</taxon>
        <taxon>Magnoliopsida</taxon>
        <taxon>eudicotyledons</taxon>
        <taxon>Gunneridae</taxon>
        <taxon>Pentapetalae</taxon>
        <taxon>asterids</taxon>
        <taxon>campanulids</taxon>
        <taxon>Apiales</taxon>
        <taxon>Apiaceae</taxon>
        <taxon>Apioideae</taxon>
        <taxon>apioid superclade</taxon>
        <taxon>Tordylieae</taxon>
        <taxon>Tordyliinae</taxon>
        <taxon>Heracleum</taxon>
    </lineage>
</organism>
<feature type="domain" description="tRNAHis guanylyltransferase catalytic" evidence="13">
    <location>
        <begin position="271"/>
        <end position="374"/>
    </location>
</feature>
<keyword evidence="8" id="KW-0547">Nucleotide-binding</keyword>
<evidence type="ECO:0000259" key="15">
    <source>
        <dbReference type="Pfam" id="PF22936"/>
    </source>
</evidence>
<comment type="similarity">
    <text evidence="2">Belongs to the tRNA(His) guanylyltransferase family.</text>
</comment>
<dbReference type="Gene3D" id="3.30.70.3000">
    <property type="match status" value="1"/>
</dbReference>
<feature type="compositionally biased region" description="Basic residues" evidence="11">
    <location>
        <begin position="228"/>
        <end position="238"/>
    </location>
</feature>
<evidence type="ECO:0000256" key="11">
    <source>
        <dbReference type="SAM" id="MobiDB-lite"/>
    </source>
</evidence>
<reference evidence="16" key="2">
    <citation type="submission" date="2023-05" db="EMBL/GenBank/DDBJ databases">
        <authorList>
            <person name="Schelkunov M.I."/>
        </authorList>
    </citation>
    <scope>NUCLEOTIDE SEQUENCE</scope>
    <source>
        <strain evidence="16">Hsosn_3</strain>
        <tissue evidence="16">Leaf</tissue>
    </source>
</reference>
<gene>
    <name evidence="16" type="ORF">POM88_050958</name>
</gene>
<protein>
    <recommendedName>
        <fullName evidence="3">tRNA(His) guanylyltransferase</fullName>
        <ecNumber evidence="3">2.7.7.79</ecNumber>
    </recommendedName>
</protein>
<feature type="region of interest" description="Disordered" evidence="11">
    <location>
        <begin position="55"/>
        <end position="74"/>
    </location>
</feature>
<evidence type="ECO:0000256" key="10">
    <source>
        <dbReference type="ARBA" id="ARBA00023134"/>
    </source>
</evidence>
<proteinExistence type="inferred from homology"/>
<dbReference type="InterPro" id="IPR024956">
    <property type="entry name" value="tRNAHis_GuaTrfase_cat"/>
</dbReference>
<dbReference type="Proteomes" id="UP001237642">
    <property type="component" value="Unassembled WGS sequence"/>
</dbReference>
<evidence type="ECO:0000256" key="5">
    <source>
        <dbReference type="ARBA" id="ARBA00022694"/>
    </source>
</evidence>
<dbReference type="GO" id="GO:0005525">
    <property type="term" value="F:GTP binding"/>
    <property type="evidence" value="ECO:0007669"/>
    <property type="project" value="UniProtKB-KW"/>
</dbReference>
<dbReference type="EMBL" id="JAUIZM010000011">
    <property type="protein sequence ID" value="KAK1357702.1"/>
    <property type="molecule type" value="Genomic_DNA"/>
</dbReference>
<evidence type="ECO:0000313" key="16">
    <source>
        <dbReference type="EMBL" id="KAK1357702.1"/>
    </source>
</evidence>
<keyword evidence="9" id="KW-0460">Magnesium</keyword>
<dbReference type="PANTHER" id="PTHR12729">
    <property type="entry name" value="TRNA(HIS) GUANYLYLTRANSFERASE-RELATED"/>
    <property type="match status" value="1"/>
</dbReference>
<accession>A0AAD8H107</accession>
<evidence type="ECO:0000256" key="9">
    <source>
        <dbReference type="ARBA" id="ARBA00022842"/>
    </source>
</evidence>
<reference evidence="16" key="1">
    <citation type="submission" date="2023-02" db="EMBL/GenBank/DDBJ databases">
        <title>Genome of toxic invasive species Heracleum sosnowskyi carries increased number of genes despite the absence of recent whole-genome duplications.</title>
        <authorList>
            <person name="Schelkunov M."/>
            <person name="Shtratnikova V."/>
            <person name="Makarenko M."/>
            <person name="Klepikova A."/>
            <person name="Omelchenko D."/>
            <person name="Novikova G."/>
            <person name="Obukhova E."/>
            <person name="Bogdanov V."/>
            <person name="Penin A."/>
            <person name="Logacheva M."/>
        </authorList>
    </citation>
    <scope>NUCLEOTIDE SEQUENCE</scope>
    <source>
        <strain evidence="16">Hsosn_3</strain>
        <tissue evidence="16">Leaf</tissue>
    </source>
</reference>
<dbReference type="GO" id="GO:0008193">
    <property type="term" value="F:tRNA guanylyltransferase activity"/>
    <property type="evidence" value="ECO:0007669"/>
    <property type="project" value="UniProtKB-EC"/>
</dbReference>
<comment type="caution">
    <text evidence="16">The sequence shown here is derived from an EMBL/GenBank/DDBJ whole genome shotgun (WGS) entry which is preliminary data.</text>
</comment>
<keyword evidence="10" id="KW-0342">GTP-binding</keyword>
<comment type="cofactor">
    <cofactor evidence="1">
        <name>Mg(2+)</name>
        <dbReference type="ChEBI" id="CHEBI:18420"/>
    </cofactor>
</comment>
<evidence type="ECO:0000256" key="2">
    <source>
        <dbReference type="ARBA" id="ARBA00010113"/>
    </source>
</evidence>
<keyword evidence="12" id="KW-0472">Membrane</keyword>
<evidence type="ECO:0000313" key="17">
    <source>
        <dbReference type="Proteomes" id="UP001237642"/>
    </source>
</evidence>
<dbReference type="InterPro" id="IPR025845">
    <property type="entry name" value="Thg1_C_dom"/>
</dbReference>
<dbReference type="GO" id="GO:0000287">
    <property type="term" value="F:magnesium ion binding"/>
    <property type="evidence" value="ECO:0007669"/>
    <property type="project" value="InterPro"/>
</dbReference>
<evidence type="ECO:0000256" key="6">
    <source>
        <dbReference type="ARBA" id="ARBA00022695"/>
    </source>
</evidence>